<proteinExistence type="predicted"/>
<dbReference type="InterPro" id="IPR029060">
    <property type="entry name" value="PIN-like_dom_sf"/>
</dbReference>
<dbReference type="SUPFAM" id="SSF88723">
    <property type="entry name" value="PIN domain-like"/>
    <property type="match status" value="1"/>
</dbReference>
<sequence>MLGQSFLRGKNRKTGRKGALVTVAENAIVVDKNIWLDFYLHERPLHEDAARFLRVAEKYNVTLGTPADAVNEVFFTVGKFLKQQVRENGGTVDERTAWAINNFAWGCVDHMTDLAISVPMDDRTAWLARHYRDITSDYEDASVLASCELCKANYLVTHDKRLAARADIATKTATEMADLITRAHGE</sequence>
<evidence type="ECO:0000313" key="6">
    <source>
        <dbReference type="EMBL" id="RDC46238.1"/>
    </source>
</evidence>
<protein>
    <recommendedName>
        <fullName evidence="5">PIN domain-containing protein</fullName>
    </recommendedName>
</protein>
<evidence type="ECO:0000313" key="7">
    <source>
        <dbReference type="Proteomes" id="UP000253805"/>
    </source>
</evidence>
<dbReference type="AlphaFoldDB" id="A0A369P5U6"/>
<name>A0A369P5U6_9ACTN</name>
<keyword evidence="4" id="KW-0460">Magnesium</keyword>
<comment type="caution">
    <text evidence="6">The sequence shown here is derived from an EMBL/GenBank/DDBJ whole genome shotgun (WGS) entry which is preliminary data.</text>
</comment>
<dbReference type="GO" id="GO:0046872">
    <property type="term" value="F:metal ion binding"/>
    <property type="evidence" value="ECO:0007669"/>
    <property type="project" value="UniProtKB-KW"/>
</dbReference>
<dbReference type="Pfam" id="PF13470">
    <property type="entry name" value="PIN_3"/>
    <property type="match status" value="1"/>
</dbReference>
<evidence type="ECO:0000256" key="1">
    <source>
        <dbReference type="ARBA" id="ARBA00022722"/>
    </source>
</evidence>
<evidence type="ECO:0000259" key="5">
    <source>
        <dbReference type="Pfam" id="PF13470"/>
    </source>
</evidence>
<evidence type="ECO:0000256" key="3">
    <source>
        <dbReference type="ARBA" id="ARBA00022801"/>
    </source>
</evidence>
<keyword evidence="2" id="KW-0479">Metal-binding</keyword>
<organism evidence="6 7">
    <name type="scientific">Adlercreutzia equolifaciens subsp. celatus</name>
    <dbReference type="NCBI Taxonomy" id="394340"/>
    <lineage>
        <taxon>Bacteria</taxon>
        <taxon>Bacillati</taxon>
        <taxon>Actinomycetota</taxon>
        <taxon>Coriobacteriia</taxon>
        <taxon>Eggerthellales</taxon>
        <taxon>Eggerthellaceae</taxon>
        <taxon>Adlercreutzia</taxon>
    </lineage>
</organism>
<dbReference type="GO" id="GO:0016787">
    <property type="term" value="F:hydrolase activity"/>
    <property type="evidence" value="ECO:0007669"/>
    <property type="project" value="UniProtKB-KW"/>
</dbReference>
<dbReference type="CDD" id="cd09854">
    <property type="entry name" value="PIN_VapC-like"/>
    <property type="match status" value="1"/>
</dbReference>
<dbReference type="Proteomes" id="UP000253805">
    <property type="component" value="Unassembled WGS sequence"/>
</dbReference>
<evidence type="ECO:0000256" key="2">
    <source>
        <dbReference type="ARBA" id="ARBA00022723"/>
    </source>
</evidence>
<dbReference type="EMBL" id="PPUT01000004">
    <property type="protein sequence ID" value="RDC46238.1"/>
    <property type="molecule type" value="Genomic_DNA"/>
</dbReference>
<reference evidence="6 7" key="1">
    <citation type="journal article" date="2018" name="Elife">
        <title>Discovery and characterization of a prevalent human gut bacterial enzyme sufficient for the inactivation of a family of plant toxins.</title>
        <authorList>
            <person name="Koppel N."/>
            <person name="Bisanz J.E."/>
            <person name="Pandelia M.E."/>
            <person name="Turnbaugh P.J."/>
            <person name="Balskus E.P."/>
        </authorList>
    </citation>
    <scope>NUCLEOTIDE SEQUENCE [LARGE SCALE GENOMIC DNA]</scope>
    <source>
        <strain evidence="6 7">OB21 GAM 11</strain>
    </source>
</reference>
<evidence type="ECO:0000256" key="4">
    <source>
        <dbReference type="ARBA" id="ARBA00022842"/>
    </source>
</evidence>
<dbReference type="InterPro" id="IPR002716">
    <property type="entry name" value="PIN_dom"/>
</dbReference>
<dbReference type="GO" id="GO:0004518">
    <property type="term" value="F:nuclease activity"/>
    <property type="evidence" value="ECO:0007669"/>
    <property type="project" value="UniProtKB-KW"/>
</dbReference>
<dbReference type="Gene3D" id="3.40.50.1010">
    <property type="entry name" value="5'-nuclease"/>
    <property type="match status" value="1"/>
</dbReference>
<feature type="domain" description="PIN" evidence="5">
    <location>
        <begin position="28"/>
        <end position="161"/>
    </location>
</feature>
<keyword evidence="3" id="KW-0378">Hydrolase</keyword>
<gene>
    <name evidence="6" type="ORF">C1850_02785</name>
</gene>
<keyword evidence="1" id="KW-0540">Nuclease</keyword>
<accession>A0A369P5U6</accession>